<keyword evidence="14" id="KW-1185">Reference proteome</keyword>
<reference evidence="3" key="6">
    <citation type="submission" date="2022-01" db="EMBL/GenBank/DDBJ databases">
        <title>Vibrio aestuarianus Clade A and Clade B isolates are associated with Pacific oyster (Crassostrea gigas) disease outbreaks across Ireland.</title>
        <authorList>
            <person name="Coyle N."/>
            <person name="O'Toole C."/>
            <person name="Thomas J.C.L."/>
            <person name="Ryder D."/>
            <person name="Cheslett D."/>
            <person name="Feist S."/>
            <person name="Bean T."/>
            <person name="Joseph A."/>
            <person name="Waina A."/>
            <person name="Feil E."/>
            <person name="Verner-Jeffreys D.W."/>
        </authorList>
    </citation>
    <scope>NUCLEOTIDE SEQUENCE</scope>
    <source>
        <strain evidence="3">S/17/14 A</strain>
    </source>
</reference>
<reference evidence="6 14" key="8">
    <citation type="submission" date="2024-06" db="EMBL/GenBank/DDBJ databases">
        <authorList>
            <person name="Steensen K."/>
            <person name="Seneca J."/>
            <person name="Bartlau N."/>
            <person name="Yu A.X."/>
            <person name="Polz M.F."/>
        </authorList>
    </citation>
    <scope>NUCLEOTIDE SEQUENCE [LARGE SCALE GENOMIC DNA]</scope>
    <source>
        <strain evidence="6 14">1F145</strain>
    </source>
</reference>
<dbReference type="EMBL" id="JBGOOW010000003">
    <property type="protein sequence ID" value="MEZ8179917.1"/>
    <property type="molecule type" value="Genomic_DNA"/>
</dbReference>
<evidence type="ECO:0000313" key="14">
    <source>
        <dbReference type="Proteomes" id="UP001569200"/>
    </source>
</evidence>
<evidence type="ECO:0000313" key="12">
    <source>
        <dbReference type="Proteomes" id="UP000244080"/>
    </source>
</evidence>
<feature type="transmembrane region" description="Helical" evidence="1">
    <location>
        <begin position="12"/>
        <end position="31"/>
    </location>
</feature>
<evidence type="ECO:0000256" key="1">
    <source>
        <dbReference type="SAM" id="Phobius"/>
    </source>
</evidence>
<dbReference type="Proteomes" id="UP000244197">
    <property type="component" value="Unassembled WGS sequence"/>
</dbReference>
<dbReference type="Proteomes" id="UP000050463">
    <property type="component" value="Unassembled WGS sequence"/>
</dbReference>
<accession>A0A0P6ZB10</accession>
<dbReference type="GeneID" id="69651515"/>
<evidence type="ECO:0000313" key="3">
    <source>
        <dbReference type="EMBL" id="MDH5924630.1"/>
    </source>
</evidence>
<dbReference type="EMBL" id="MCSW01000175">
    <property type="protein sequence ID" value="PMF20909.1"/>
    <property type="molecule type" value="Genomic_DNA"/>
</dbReference>
<evidence type="ECO:0000313" key="5">
    <source>
        <dbReference type="EMBL" id="MDP2500309.1"/>
    </source>
</evidence>
<dbReference type="EMBL" id="PIGA01000048">
    <property type="protein sequence ID" value="PTP13971.1"/>
    <property type="molecule type" value="Genomic_DNA"/>
</dbReference>
<evidence type="ECO:0000313" key="7">
    <source>
        <dbReference type="EMBL" id="PMF20909.1"/>
    </source>
</evidence>
<name>A0A0P6ZB10_VIBSP</name>
<gene>
    <name evidence="6" type="ORF">ACED33_04460</name>
    <name evidence="2" type="ORF">AN168_09870</name>
    <name evidence="7" type="ORF">BCV19_10675</name>
    <name evidence="9" type="ORF">CWO07_07820</name>
    <name evidence="8" type="ORF">CWO36_21785</name>
    <name evidence="3" type="ORF">L8R85_27030</name>
    <name evidence="4" type="ORF">Q8W38_05600</name>
    <name evidence="5" type="ORF">Q8W42_06290</name>
</gene>
<evidence type="ECO:0000313" key="6">
    <source>
        <dbReference type="EMBL" id="MEZ8179917.1"/>
    </source>
</evidence>
<keyword evidence="1" id="KW-1133">Transmembrane helix</keyword>
<dbReference type="Proteomes" id="UP001159663">
    <property type="component" value="Unassembled WGS sequence"/>
</dbReference>
<evidence type="ECO:0000313" key="10">
    <source>
        <dbReference type="Proteomes" id="UP000050463"/>
    </source>
</evidence>
<keyword evidence="1" id="KW-0472">Membrane</keyword>
<feature type="transmembrane region" description="Helical" evidence="1">
    <location>
        <begin position="106"/>
        <end position="126"/>
    </location>
</feature>
<proteinExistence type="predicted"/>
<evidence type="ECO:0000313" key="13">
    <source>
        <dbReference type="Proteomes" id="UP000244197"/>
    </source>
</evidence>
<comment type="caution">
    <text evidence="8">The sequence shown here is derived from an EMBL/GenBank/DDBJ whole genome shotgun (WGS) entry which is preliminary data.</text>
</comment>
<evidence type="ECO:0000313" key="11">
    <source>
        <dbReference type="Proteomes" id="UP000235405"/>
    </source>
</evidence>
<sequence>MRLNGISSDILVAAKRVVLCQIVLAVGVVLYEVFFGNKVDMESSALGVVIAMLPPLFGFIYASLKVHKNPNYSLRDLMQMSRVVKITYTFLMFILAFQFFKLDNPVILYAYIFTMIGYFLTPFITASTRSEYV</sequence>
<feature type="transmembrane region" description="Helical" evidence="1">
    <location>
        <begin position="43"/>
        <end position="62"/>
    </location>
</feature>
<dbReference type="RefSeq" id="WP_004730409.1">
    <property type="nucleotide sequence ID" value="NZ_AP025509.1"/>
</dbReference>
<evidence type="ECO:0000313" key="8">
    <source>
        <dbReference type="EMBL" id="PTP13971.1"/>
    </source>
</evidence>
<evidence type="ECO:0000313" key="2">
    <source>
        <dbReference type="EMBL" id="KPL94809.1"/>
    </source>
</evidence>
<dbReference type="Proteomes" id="UP000244080">
    <property type="component" value="Unassembled WGS sequence"/>
</dbReference>
<dbReference type="Proteomes" id="UP000235405">
    <property type="component" value="Unassembled WGS sequence"/>
</dbReference>
<reference evidence="11" key="2">
    <citation type="submission" date="2016-07" db="EMBL/GenBank/DDBJ databases">
        <title>Nontailed viruses are major unrecognized killers of bacteria in the ocean.</title>
        <authorList>
            <person name="Kauffman K."/>
            <person name="Hussain F."/>
            <person name="Yang J."/>
            <person name="Arevalo P."/>
            <person name="Brown J."/>
            <person name="Cutler M."/>
            <person name="Kelly L."/>
            <person name="Polz M.F."/>
        </authorList>
    </citation>
    <scope>NUCLEOTIDE SEQUENCE [LARGE SCALE GENOMIC DNA]</scope>
    <source>
        <strain evidence="11">10N.286.54.F3</strain>
    </source>
</reference>
<dbReference type="OrthoDB" id="5872639at2"/>
<reference evidence="4" key="7">
    <citation type="submission" date="2023-07" db="EMBL/GenBank/DDBJ databases">
        <title>Genome content predicts the carbon catabolic preferences of heterotrophic bacteria.</title>
        <authorList>
            <person name="Gralka M."/>
        </authorList>
    </citation>
    <scope>NUCLEOTIDE SEQUENCE</scope>
    <source>
        <strain evidence="5">6E02</strain>
        <strain evidence="4">6E03</strain>
    </source>
</reference>
<dbReference type="EMBL" id="JAUYVK010000004">
    <property type="protein sequence ID" value="MDP2488795.1"/>
    <property type="molecule type" value="Genomic_DNA"/>
</dbReference>
<dbReference type="Proteomes" id="UP001177935">
    <property type="component" value="Unassembled WGS sequence"/>
</dbReference>
<dbReference type="Proteomes" id="UP001569200">
    <property type="component" value="Unassembled WGS sequence"/>
</dbReference>
<evidence type="ECO:0000313" key="4">
    <source>
        <dbReference type="EMBL" id="MDP2488795.1"/>
    </source>
</evidence>
<reference evidence="2 10" key="1">
    <citation type="submission" date="2015-08" db="EMBL/GenBank/DDBJ databases">
        <title>Draft Genome Sequence of Vibrio splendidus UCD-SED7.</title>
        <authorList>
            <person name="Lee R.D."/>
            <person name="Lang J.M."/>
            <person name="Coil D.A."/>
            <person name="Jospin G."/>
            <person name="Eisen J.A."/>
        </authorList>
    </citation>
    <scope>NUCLEOTIDE SEQUENCE [LARGE SCALE GENOMIC DNA]</scope>
    <source>
        <strain evidence="2 10">UCD-SED7</strain>
    </source>
</reference>
<accession>A0A1C3ILP2</accession>
<dbReference type="EMBL" id="JAUYVL010000002">
    <property type="protein sequence ID" value="MDP2500309.1"/>
    <property type="molecule type" value="Genomic_DNA"/>
</dbReference>
<reference evidence="7" key="3">
    <citation type="submission" date="2016-07" db="EMBL/GenBank/DDBJ databases">
        <authorList>
            <person name="Wan K."/>
            <person name="Booth B."/>
            <person name="Spirohn K."/>
            <person name="Hao T."/>
            <person name="Hu Y."/>
            <person name="Calderwood M."/>
            <person name="Hill D."/>
            <person name="Mohr S."/>
            <person name="Vidal M."/>
            <person name="Celniker S."/>
            <person name="Perrimon N."/>
        </authorList>
    </citation>
    <scope>NUCLEOTIDE SEQUENCE</scope>
    <source>
        <strain evidence="7">10N.286.54.F3</strain>
    </source>
</reference>
<protein>
    <submittedName>
        <fullName evidence="2">ATP synthase subunit I</fullName>
    </submittedName>
</protein>
<feature type="transmembrane region" description="Helical" evidence="1">
    <location>
        <begin position="83"/>
        <end position="100"/>
    </location>
</feature>
<organism evidence="8 12">
    <name type="scientific">Vibrio splendidus</name>
    <dbReference type="NCBI Taxonomy" id="29497"/>
    <lineage>
        <taxon>Bacteria</taxon>
        <taxon>Pseudomonadati</taxon>
        <taxon>Pseudomonadota</taxon>
        <taxon>Gammaproteobacteria</taxon>
        <taxon>Vibrionales</taxon>
        <taxon>Vibrionaceae</taxon>
        <taxon>Vibrio</taxon>
    </lineage>
</organism>
<reference evidence="12 13" key="4">
    <citation type="submission" date="2017-11" db="EMBL/GenBank/DDBJ databases">
        <title>Population delineation of vibrios coincides with oyster pathogenicity.</title>
        <authorList>
            <person name="Bruto M."/>
            <person name="Labreuche Y."/>
            <person name="James A."/>
            <person name="Piel D."/>
            <person name="Chenivesse S."/>
            <person name="Petton B."/>
            <person name="Polz M.F."/>
            <person name="Le Roux F."/>
        </authorList>
    </citation>
    <scope>NUCLEOTIDE SEQUENCE [LARGE SCALE GENOMIC DNA]</scope>
    <source>
        <strain evidence="8 12">1F_55</strain>
        <strain evidence="9 13">FF_144</strain>
    </source>
</reference>
<dbReference type="Proteomes" id="UP001177883">
    <property type="component" value="Unassembled WGS sequence"/>
</dbReference>
<dbReference type="EMBL" id="JAKMYX010000284">
    <property type="protein sequence ID" value="MDH5924630.1"/>
    <property type="molecule type" value="Genomic_DNA"/>
</dbReference>
<dbReference type="EMBL" id="LIZK01000003">
    <property type="protein sequence ID" value="KPL94809.1"/>
    <property type="molecule type" value="Genomic_DNA"/>
</dbReference>
<keyword evidence="1" id="KW-0812">Transmembrane</keyword>
<dbReference type="AlphaFoldDB" id="A0A0P6ZB10"/>
<reference evidence="7" key="5">
    <citation type="journal article" date="2018" name="Nature">
        <title>A major lineage of non-tailed dsDNA viruses as unrecognized killers of marine bacteria.</title>
        <authorList>
            <person name="Kauffman K.M."/>
            <person name="Hussain F.A."/>
            <person name="Yang J."/>
            <person name="Arevalo P."/>
            <person name="Brown J.M."/>
            <person name="Chang W.K."/>
            <person name="VanInsberghe D."/>
            <person name="Elsherbini J."/>
            <person name="Sharma R.S."/>
            <person name="Cutler M.B."/>
            <person name="Kelly L."/>
            <person name="Polz M.F."/>
        </authorList>
    </citation>
    <scope>NUCLEOTIDE SEQUENCE</scope>
    <source>
        <strain evidence="7">10N.286.54.F3</strain>
    </source>
</reference>
<evidence type="ECO:0000313" key="9">
    <source>
        <dbReference type="EMBL" id="PTP37527.1"/>
    </source>
</evidence>
<dbReference type="EMBL" id="PIFK01000012">
    <property type="protein sequence ID" value="PTP37527.1"/>
    <property type="molecule type" value="Genomic_DNA"/>
</dbReference>